<dbReference type="EC" id="3.2.1.-" evidence="6"/>
<evidence type="ECO:0000259" key="4">
    <source>
        <dbReference type="Pfam" id="PF15902"/>
    </source>
</evidence>
<dbReference type="OrthoDB" id="9757947at2"/>
<dbReference type="AlphaFoldDB" id="A0A2H1E5V2"/>
<dbReference type="Proteomes" id="UP000231564">
    <property type="component" value="Chromosome MARIT"/>
</dbReference>
<dbReference type="InterPro" id="IPR015943">
    <property type="entry name" value="WD40/YVTN_repeat-like_dom_sf"/>
</dbReference>
<dbReference type="Gene3D" id="2.130.10.10">
    <property type="entry name" value="YVTN repeat-like/Quinoprotein amine dehydrogenase"/>
    <property type="match status" value="3"/>
</dbReference>
<evidence type="ECO:0000313" key="7">
    <source>
        <dbReference type="Proteomes" id="UP000231564"/>
    </source>
</evidence>
<sequence length="838" mass="93068">MKTKFTIVLGALLFSSFLIQAQDHDWRNAIFQKNSNYHDIARANRKSLKRLKKNTDRKSKKQLKQFERWAYFWKDRVLPDGSFPAPSLNYNAWLQENKRHSSVNNNIPNWSFIGPLLPPTPSTPIYAGTGIGRLNTLVFHPNDDNIMYVGSPAGGVWKTTDGGNTWEPKGDGFPNMGVSHIAINPVNPNILYVATGDFDGRDNRSIGVLKSIDGGDTWNLTGLNFLLTENNTISKLLIDPRNPDTILATTKNSIKKSTDGGDTWRDVLNLGVNENYFNDIQYKYGSETTIYASSDGALYLSYDNGDNWDLFKNGHGIRIEFALTPANPNLILVLDEDGSVDSTTDEGISWQQKSRVNRNFNAQRGYNMAIAISPVDENLVLIGGVEGWRSKRGGLNWEKYLDGYWRAGRPYFYVHSDHHEMVFKPGTNIAYSLNDGGVYKGNASLDRPWEDISSGLGITQYYTISGTPRDPNLLIMGAQDNDISIYQGNPQFKGENTESDGVEGIWDYSNSNIAWTCSQSGHLRRTLDGFATPAQVVNTPGGAPFVWQLEIHPTTPSTIFGGFGDIYKSTNRGDNWINLNSGINGDISAIEISPSNPDIIYVTSDSEVKKTIDGGATWSSVNLPQVGSVKSVAIHPTKPNEIYITYSKYTPSKVFKSVDGGINWINITGALPNIPCHKIIYRTGSSDDELFLATDLGVYYRTNTSGDWTRLGQGLPNVIVNDIEIHYPSNKLRAATYGRGAWEVSIESLALDVKDHKLPENSFTLYPNPANNKTFSINLYHLGDRSTILIYNSIGAIVKNIITNKLQETVNLSEFSDGIYFVKVTNGSKSATKKIMIN</sequence>
<dbReference type="STRING" id="1349785.GCA_000509405_00965"/>
<dbReference type="KEGG" id="tmar:MARIT_0104"/>
<proteinExistence type="predicted"/>
<reference evidence="6 7" key="1">
    <citation type="submission" date="2016-11" db="EMBL/GenBank/DDBJ databases">
        <authorList>
            <person name="Jaros S."/>
            <person name="Januszkiewicz K."/>
            <person name="Wedrychowicz H."/>
        </authorList>
    </citation>
    <scope>NUCLEOTIDE SEQUENCE [LARGE SCALE GENOMIC DNA]</scope>
    <source>
        <strain evidence="6">NCIMB 2154T</strain>
    </source>
</reference>
<dbReference type="RefSeq" id="WP_100210501.1">
    <property type="nucleotide sequence ID" value="NZ_CP138495.1"/>
</dbReference>
<evidence type="ECO:0000256" key="1">
    <source>
        <dbReference type="ARBA" id="ARBA00022729"/>
    </source>
</evidence>
<dbReference type="EMBL" id="LT634361">
    <property type="protein sequence ID" value="SFZ80025.1"/>
    <property type="molecule type" value="Genomic_DNA"/>
</dbReference>
<dbReference type="SUPFAM" id="SSF110296">
    <property type="entry name" value="Oligoxyloglucan reducing end-specific cellobiohydrolase"/>
    <property type="match status" value="2"/>
</dbReference>
<dbReference type="InterPro" id="IPR050310">
    <property type="entry name" value="VPS10-sortilin"/>
</dbReference>
<dbReference type="GO" id="GO:0016798">
    <property type="term" value="F:hydrolase activity, acting on glycosyl bonds"/>
    <property type="evidence" value="ECO:0007669"/>
    <property type="project" value="UniProtKB-KW"/>
</dbReference>
<gene>
    <name evidence="6" type="ORF">MARIT_0104</name>
</gene>
<feature type="domain" description="Sortilin N-terminal" evidence="4">
    <location>
        <begin position="565"/>
        <end position="668"/>
    </location>
</feature>
<keyword evidence="1 3" id="KW-0732">Signal</keyword>
<keyword evidence="6" id="KW-0378">Hydrolase</keyword>
<dbReference type="InterPro" id="IPR026444">
    <property type="entry name" value="Secre_tail"/>
</dbReference>
<accession>A0A2H1E5V2</accession>
<evidence type="ECO:0000259" key="5">
    <source>
        <dbReference type="Pfam" id="PF18962"/>
    </source>
</evidence>
<dbReference type="Pfam" id="PF15902">
    <property type="entry name" value="Sortilin-Vps10"/>
    <property type="match status" value="1"/>
</dbReference>
<evidence type="ECO:0000256" key="2">
    <source>
        <dbReference type="ARBA" id="ARBA00022737"/>
    </source>
</evidence>
<feature type="signal peptide" evidence="3">
    <location>
        <begin position="1"/>
        <end position="21"/>
    </location>
</feature>
<keyword evidence="7" id="KW-1185">Reference proteome</keyword>
<feature type="domain" description="Secretion system C-terminal sorting" evidence="5">
    <location>
        <begin position="765"/>
        <end position="837"/>
    </location>
</feature>
<dbReference type="PANTHER" id="PTHR12106:SF27">
    <property type="entry name" value="SORTILIN-RELATED RECEPTOR"/>
    <property type="match status" value="1"/>
</dbReference>
<keyword evidence="2" id="KW-0677">Repeat</keyword>
<protein>
    <submittedName>
        <fullName evidence="6">Glycoside hydrolase, family GH74 containing a C-terminal secretion signal</fullName>
        <ecNumber evidence="6">3.2.1.-</ecNumber>
    </submittedName>
</protein>
<dbReference type="PANTHER" id="PTHR12106">
    <property type="entry name" value="SORTILIN RELATED"/>
    <property type="match status" value="1"/>
</dbReference>
<dbReference type="InterPro" id="IPR031778">
    <property type="entry name" value="Sortilin_N"/>
</dbReference>
<name>A0A2H1E5V2_9FLAO</name>
<dbReference type="NCBIfam" id="TIGR04183">
    <property type="entry name" value="Por_Secre_tail"/>
    <property type="match status" value="1"/>
</dbReference>
<evidence type="ECO:0000313" key="6">
    <source>
        <dbReference type="EMBL" id="SFZ80025.1"/>
    </source>
</evidence>
<dbReference type="Pfam" id="PF18962">
    <property type="entry name" value="Por_Secre_tail"/>
    <property type="match status" value="1"/>
</dbReference>
<keyword evidence="6" id="KW-0326">Glycosidase</keyword>
<dbReference type="GeneID" id="47721713"/>
<dbReference type="CDD" id="cd15482">
    <property type="entry name" value="Sialidase_non-viral"/>
    <property type="match status" value="1"/>
</dbReference>
<evidence type="ECO:0000256" key="3">
    <source>
        <dbReference type="SAM" id="SignalP"/>
    </source>
</evidence>
<organism evidence="6 7">
    <name type="scientific">Tenacibaculum maritimum NCIMB 2154</name>
    <dbReference type="NCBI Taxonomy" id="1349785"/>
    <lineage>
        <taxon>Bacteria</taxon>
        <taxon>Pseudomonadati</taxon>
        <taxon>Bacteroidota</taxon>
        <taxon>Flavobacteriia</taxon>
        <taxon>Flavobacteriales</taxon>
        <taxon>Flavobacteriaceae</taxon>
        <taxon>Tenacibaculum</taxon>
    </lineage>
</organism>
<feature type="chain" id="PRO_5013802974" evidence="3">
    <location>
        <begin position="22"/>
        <end position="838"/>
    </location>
</feature>